<protein>
    <submittedName>
        <fullName evidence="2">RAD50-interacting protein 1</fullName>
    </submittedName>
</protein>
<organism evidence="1 2">
    <name type="scientific">Panagrellus redivivus</name>
    <name type="common">Microworm</name>
    <dbReference type="NCBI Taxonomy" id="6233"/>
    <lineage>
        <taxon>Eukaryota</taxon>
        <taxon>Metazoa</taxon>
        <taxon>Ecdysozoa</taxon>
        <taxon>Nematoda</taxon>
        <taxon>Chromadorea</taxon>
        <taxon>Rhabditida</taxon>
        <taxon>Tylenchina</taxon>
        <taxon>Panagrolaimomorpha</taxon>
        <taxon>Panagrolaimoidea</taxon>
        <taxon>Panagrolaimidae</taxon>
        <taxon>Panagrellus</taxon>
    </lineage>
</organism>
<sequence>MPQDNDPLRDVNQKLVQVDTSDLTEFFKRLNLLYNEVVEKKEVYKEELTFHNDVVPQIRQRIHKAQSQLAAEKAALIARGDELKKQKKEGLKKMKTDFPEADKALKNVLKAKNELNALKFSKVYRQKVEEAQITLDSRALDKFIEKLDEISKLPETSSDFCVALTVSFKHHFEAQARLFIESIRKTLATRFAAIRFPFEVAVDPESVKGELALITDYLRALHSTYSHLPAEDRINILDLIFEEFSKRFNFHFYGDKPTNDPAKPEWFFAQLSTWIAANVDFIEGYLQPLISEVSPTSAEIDVFEEFVEALVDLGARKVRTLIADEAFIADYRLLSHLIDETVMFEKELNETYMYPESSVHVISELCREDVLEAWIRIERDTTDAGVDDILSNEAAFEPRLGATLDLDDHAVPNFADAFVMLMQAMTERYHAIPDERIQIKFCQLQLHVVDEFRRRLAHIGQGVDSTPLAAPNPQLLNALWYLAQVLDDWSALPEFVRLQSFVNSSKQTDDKPIRGTFDGQSELYRHVWRQRARIWTQNFADLITYKLNHGYVSIRWSHLDAAKPVSVRPEFGCFLEEIEHHIEWLNTEISPASVMTLYHLTNHEIWNALDEAVISQTNFNYRGAAQMLFDITQGLIPLLENLYKWPKVTTSGDGTLNKKCVEILNILKLLSLPPAAAILLKEEIERVPEQMVDEKLAPFDISGLSKHRILDLFKQRCDMTLH</sequence>
<accession>A0A7E4VC17</accession>
<dbReference type="WBParaSite" id="Pan_g18632.t1">
    <property type="protein sequence ID" value="Pan_g18632.t1"/>
    <property type="gene ID" value="Pan_g18632"/>
</dbReference>
<dbReference type="GO" id="GO:0006890">
    <property type="term" value="P:retrograde vesicle-mediated transport, Golgi to endoplasmic reticulum"/>
    <property type="evidence" value="ECO:0007669"/>
    <property type="project" value="InterPro"/>
</dbReference>
<dbReference type="GO" id="GO:0070939">
    <property type="term" value="C:Dsl1/NZR complex"/>
    <property type="evidence" value="ECO:0007669"/>
    <property type="project" value="InterPro"/>
</dbReference>
<dbReference type="PANTHER" id="PTHR13520">
    <property type="entry name" value="RAD50-INTERACTING PROTEIN 1 RINT-1"/>
    <property type="match status" value="1"/>
</dbReference>
<dbReference type="AlphaFoldDB" id="A0A7E4VC17"/>
<name>A0A7E4VC17_PANRE</name>
<dbReference type="Pfam" id="PF04437">
    <property type="entry name" value="RINT1_TIP1"/>
    <property type="match status" value="1"/>
</dbReference>
<reference evidence="1" key="1">
    <citation type="journal article" date="2013" name="Genetics">
        <title>The draft genome and transcriptome of Panagrellus redivivus are shaped by the harsh demands of a free-living lifestyle.</title>
        <authorList>
            <person name="Srinivasan J."/>
            <person name="Dillman A.R."/>
            <person name="Macchietto M.G."/>
            <person name="Heikkinen L."/>
            <person name="Lakso M."/>
            <person name="Fracchia K.M."/>
            <person name="Antoshechkin I."/>
            <person name="Mortazavi A."/>
            <person name="Wong G."/>
            <person name="Sternberg P.W."/>
        </authorList>
    </citation>
    <scope>NUCLEOTIDE SEQUENCE [LARGE SCALE GENOMIC DNA]</scope>
    <source>
        <strain evidence="1">MT8872</strain>
    </source>
</reference>
<evidence type="ECO:0000313" key="2">
    <source>
        <dbReference type="WBParaSite" id="Pan_g18632.t1"/>
    </source>
</evidence>
<dbReference type="PROSITE" id="PS51386">
    <property type="entry name" value="RINT1_TIP20"/>
    <property type="match status" value="1"/>
</dbReference>
<proteinExistence type="predicted"/>
<keyword evidence="1" id="KW-1185">Reference proteome</keyword>
<dbReference type="Proteomes" id="UP000492821">
    <property type="component" value="Unassembled WGS sequence"/>
</dbReference>
<evidence type="ECO:0000313" key="1">
    <source>
        <dbReference type="Proteomes" id="UP000492821"/>
    </source>
</evidence>
<dbReference type="GO" id="GO:0060628">
    <property type="term" value="P:regulation of ER to Golgi vesicle-mediated transport"/>
    <property type="evidence" value="ECO:0007669"/>
    <property type="project" value="TreeGrafter"/>
</dbReference>
<dbReference type="PANTHER" id="PTHR13520:SF0">
    <property type="entry name" value="RAD50-INTERACTING PROTEIN 1"/>
    <property type="match status" value="1"/>
</dbReference>
<dbReference type="InterPro" id="IPR007528">
    <property type="entry name" value="RINT1_Tip20"/>
</dbReference>
<dbReference type="GO" id="GO:0006888">
    <property type="term" value="P:endoplasmic reticulum to Golgi vesicle-mediated transport"/>
    <property type="evidence" value="ECO:0007669"/>
    <property type="project" value="InterPro"/>
</dbReference>
<reference evidence="2" key="2">
    <citation type="submission" date="2020-10" db="UniProtKB">
        <authorList>
            <consortium name="WormBaseParasite"/>
        </authorList>
    </citation>
    <scope>IDENTIFICATION</scope>
</reference>